<evidence type="ECO:0000313" key="2">
    <source>
        <dbReference type="EMBL" id="SVB85238.1"/>
    </source>
</evidence>
<protein>
    <submittedName>
        <fullName evidence="2">Uncharacterized protein</fullName>
    </submittedName>
</protein>
<feature type="transmembrane region" description="Helical" evidence="1">
    <location>
        <begin position="44"/>
        <end position="67"/>
    </location>
</feature>
<organism evidence="2">
    <name type="scientific">marine metagenome</name>
    <dbReference type="NCBI Taxonomy" id="408172"/>
    <lineage>
        <taxon>unclassified sequences</taxon>
        <taxon>metagenomes</taxon>
        <taxon>ecological metagenomes</taxon>
    </lineage>
</organism>
<proteinExistence type="predicted"/>
<accession>A0A382HD44</accession>
<keyword evidence="1" id="KW-0472">Membrane</keyword>
<evidence type="ECO:0000256" key="1">
    <source>
        <dbReference type="SAM" id="Phobius"/>
    </source>
</evidence>
<name>A0A382HD44_9ZZZZ</name>
<keyword evidence="1" id="KW-0812">Transmembrane</keyword>
<reference evidence="2" key="1">
    <citation type="submission" date="2018-05" db="EMBL/GenBank/DDBJ databases">
        <authorList>
            <person name="Lanie J.A."/>
            <person name="Ng W.-L."/>
            <person name="Kazmierczak K.M."/>
            <person name="Andrzejewski T.M."/>
            <person name="Davidsen T.M."/>
            <person name="Wayne K.J."/>
            <person name="Tettelin H."/>
            <person name="Glass J.I."/>
            <person name="Rusch D."/>
            <person name="Podicherti R."/>
            <person name="Tsui H.-C.T."/>
            <person name="Winkler M.E."/>
        </authorList>
    </citation>
    <scope>NUCLEOTIDE SEQUENCE</scope>
</reference>
<dbReference type="EMBL" id="UINC01060584">
    <property type="protein sequence ID" value="SVB85238.1"/>
    <property type="molecule type" value="Genomic_DNA"/>
</dbReference>
<dbReference type="AlphaFoldDB" id="A0A382HD44"/>
<feature type="transmembrane region" description="Helical" evidence="1">
    <location>
        <begin position="12"/>
        <end position="32"/>
    </location>
</feature>
<sequence>MSEEKERKLISKSGTITDLVLAVLFFLFMRWVLKSHVPSNDPEIIGWIASFTSLCLTFVFWLAASMLRVTWVDWARKKAGE</sequence>
<gene>
    <name evidence="2" type="ORF">METZ01_LOCUS238092</name>
</gene>
<keyword evidence="1" id="KW-1133">Transmembrane helix</keyword>